<keyword evidence="1" id="KW-1185">Reference proteome</keyword>
<evidence type="ECO:0000313" key="1">
    <source>
        <dbReference type="Proteomes" id="UP000887565"/>
    </source>
</evidence>
<protein>
    <submittedName>
        <fullName evidence="2">Uncharacterized protein</fullName>
    </submittedName>
</protein>
<dbReference type="WBParaSite" id="nRc.2.0.1.t26697-RA">
    <property type="protein sequence ID" value="nRc.2.0.1.t26697-RA"/>
    <property type="gene ID" value="nRc.2.0.1.g26697"/>
</dbReference>
<name>A0A915JKU4_ROMCU</name>
<evidence type="ECO:0000313" key="2">
    <source>
        <dbReference type="WBParaSite" id="nRc.2.0.1.t26697-RA"/>
    </source>
</evidence>
<proteinExistence type="predicted"/>
<dbReference type="Proteomes" id="UP000887565">
    <property type="component" value="Unplaced"/>
</dbReference>
<sequence>QESEGRCNDVCLALTYHRVNDNTVQCTNGGHCAMDNTCFCDGCKPVKRMMTDDNDDASLFCCLVTTAFMAHQCSEGCRVALMVNMQASKTVFWGPALCYFSQDPVDLNAQHEIANPVSVLRQFSVNQTMSDTIIKLNDDFDNHHDEALMNHTLNKNQVLKRQASNPGGKCFVRMQQKSKKTGYCKEIQGMQHCFIKNHGHFALRRPCNARKSGTSCVVEVTEHGEDVGKCQWHGNKVGCKILIGGKVLTLMDSVGNFELLGDECYILPEIRPKLSNTSMGMLKLCKLLKALNLYPPSSIENSKMSLPLAG</sequence>
<organism evidence="1 2">
    <name type="scientific">Romanomermis culicivorax</name>
    <name type="common">Nematode worm</name>
    <dbReference type="NCBI Taxonomy" id="13658"/>
    <lineage>
        <taxon>Eukaryota</taxon>
        <taxon>Metazoa</taxon>
        <taxon>Ecdysozoa</taxon>
        <taxon>Nematoda</taxon>
        <taxon>Enoplea</taxon>
        <taxon>Dorylaimia</taxon>
        <taxon>Mermithida</taxon>
        <taxon>Mermithoidea</taxon>
        <taxon>Mermithidae</taxon>
        <taxon>Romanomermis</taxon>
    </lineage>
</organism>
<reference evidence="2" key="1">
    <citation type="submission" date="2022-11" db="UniProtKB">
        <authorList>
            <consortium name="WormBaseParasite"/>
        </authorList>
    </citation>
    <scope>IDENTIFICATION</scope>
</reference>
<accession>A0A915JKU4</accession>
<dbReference type="AlphaFoldDB" id="A0A915JKU4"/>